<reference evidence="2 3" key="1">
    <citation type="submission" date="2016-10" db="EMBL/GenBank/DDBJ databases">
        <authorList>
            <person name="de Groot N.N."/>
        </authorList>
    </citation>
    <scope>NUCLEOTIDE SEQUENCE [LARGE SCALE GENOMIC DNA]</scope>
    <source>
        <strain evidence="2 3">NP_1H</strain>
    </source>
</reference>
<feature type="domain" description="Aminoglycoside phosphotransferase" evidence="1">
    <location>
        <begin position="192"/>
        <end position="295"/>
    </location>
</feature>
<dbReference type="Proteomes" id="UP000199258">
    <property type="component" value="Unassembled WGS sequence"/>
</dbReference>
<dbReference type="SUPFAM" id="SSF56112">
    <property type="entry name" value="Protein kinase-like (PK-like)"/>
    <property type="match status" value="1"/>
</dbReference>
<dbReference type="InterPro" id="IPR011009">
    <property type="entry name" value="Kinase-like_dom_sf"/>
</dbReference>
<dbReference type="InterPro" id="IPR002575">
    <property type="entry name" value="Aminoglycoside_PTrfase"/>
</dbReference>
<dbReference type="Gene3D" id="3.90.1200.10">
    <property type="match status" value="1"/>
</dbReference>
<evidence type="ECO:0000313" key="3">
    <source>
        <dbReference type="Proteomes" id="UP000199258"/>
    </source>
</evidence>
<dbReference type="Pfam" id="PF01636">
    <property type="entry name" value="APH"/>
    <property type="match status" value="1"/>
</dbReference>
<dbReference type="AlphaFoldDB" id="A0A1G8FGV4"/>
<proteinExistence type="predicted"/>
<name>A0A1G8FGV4_9MICC</name>
<dbReference type="RefSeq" id="WP_090584920.1">
    <property type="nucleotide sequence ID" value="NZ_FNDT01000003.1"/>
</dbReference>
<dbReference type="STRING" id="335973.SAMN04488693_10356"/>
<keyword evidence="2" id="KW-0808">Transferase</keyword>
<dbReference type="EMBL" id="FNDT01000003">
    <property type="protein sequence ID" value="SDH81350.1"/>
    <property type="molecule type" value="Genomic_DNA"/>
</dbReference>
<dbReference type="GO" id="GO:0016740">
    <property type="term" value="F:transferase activity"/>
    <property type="evidence" value="ECO:0007669"/>
    <property type="project" value="UniProtKB-KW"/>
</dbReference>
<protein>
    <submittedName>
        <fullName evidence="2">Phosphotransferase enzyme family protein</fullName>
    </submittedName>
</protein>
<evidence type="ECO:0000313" key="2">
    <source>
        <dbReference type="EMBL" id="SDH81350.1"/>
    </source>
</evidence>
<dbReference type="OrthoDB" id="7842280at2"/>
<accession>A0A1G8FGV4</accession>
<evidence type="ECO:0000259" key="1">
    <source>
        <dbReference type="Pfam" id="PF01636"/>
    </source>
</evidence>
<keyword evidence="3" id="KW-1185">Reference proteome</keyword>
<gene>
    <name evidence="2" type="ORF">SAMN04488693_10356</name>
</gene>
<organism evidence="2 3">
    <name type="scientific">Arthrobacter subterraneus</name>
    <dbReference type="NCBI Taxonomy" id="335973"/>
    <lineage>
        <taxon>Bacteria</taxon>
        <taxon>Bacillati</taxon>
        <taxon>Actinomycetota</taxon>
        <taxon>Actinomycetes</taxon>
        <taxon>Micrococcales</taxon>
        <taxon>Micrococcaceae</taxon>
        <taxon>Arthrobacter</taxon>
    </lineage>
</organism>
<sequence>MYLPTEVVDGNGTEITIHRAWPRPDGRLIVEGREVETGRIRAGSTEVSGHTAVRPFGEDPALPGLMPAAVTGELLVHRLKRRAVVRSGNQYRKFIASGKAPRVAGAHRTAAAGLAGTGLLVPDVISSDAQGVTLTAVSGVSLHDLGMCAGIPHAVSAAPGRYPENAALLQWCSAWDLWADSWPQFVGANAQLAAALHTAEDEVRTIGRWTEFAIAFDALGVPEDRLHSASASVARSLMGGESSAGLAHRDLHDKQILVDPVERTVGIIDCDTLAAAEPALDLANLSVHLEFRRAQGLLSSDAAALGRQRIREVSDTLQVPHSRFEAYAAATALRLACIYAFRPPYRSLARAWFDEVEAAVKSRSPLGAGAP</sequence>